<evidence type="ECO:0000256" key="1">
    <source>
        <dbReference type="SAM" id="MobiDB-lite"/>
    </source>
</evidence>
<dbReference type="Gene3D" id="3.40.50.150">
    <property type="entry name" value="Vaccinia Virus protein VP39"/>
    <property type="match status" value="1"/>
</dbReference>
<name>A0ABQ6MT65_9STRA</name>
<organism evidence="2 3">
    <name type="scientific">Tetraparma gracilis</name>
    <dbReference type="NCBI Taxonomy" id="2962635"/>
    <lineage>
        <taxon>Eukaryota</taxon>
        <taxon>Sar</taxon>
        <taxon>Stramenopiles</taxon>
        <taxon>Ochrophyta</taxon>
        <taxon>Bolidophyceae</taxon>
        <taxon>Parmales</taxon>
        <taxon>Triparmaceae</taxon>
        <taxon>Tetraparma</taxon>
    </lineage>
</organism>
<dbReference type="Pfam" id="PF13578">
    <property type="entry name" value="Methyltransf_24"/>
    <property type="match status" value="1"/>
</dbReference>
<evidence type="ECO:0000313" key="2">
    <source>
        <dbReference type="EMBL" id="GMI31873.1"/>
    </source>
</evidence>
<evidence type="ECO:0000313" key="3">
    <source>
        <dbReference type="Proteomes" id="UP001165060"/>
    </source>
</evidence>
<sequence length="385" mass="43214">MTEWVKKVSSKTNKPYFFNAATNKSFFTNDDLASLPTPWGFTWGPDKALLYVDLTTMKTQAEPPQGGGKKRKLDDAATSSSSSSSSGTVANAAVAYGIPAEVQGTATKQDTNAHHTHTEVDYIKRFTPLPVPVIGQPDEFTKQGITEKNMWNNLDLQVTETLRKTFKDYKVYDAQGVGVKFQAGVNPLEGMTLHNHIKRNNFRYCCEIGCAYGTSAQYMCQAFKDLGFTGGVGPNKAQLVSVDPYQDTQWKGIGALNVERAGLKEFHRVVQMKDFLALPMLLSEIVSGTRERYHMIFIDGMHLFDYTLLDFFYADLMLEVNGVIVVDDIKHPSVKKCMDYILTNYPHYRLVQTPCSSSAATFVKRFDDVIDGPPRCRRWNTHSDF</sequence>
<feature type="region of interest" description="Disordered" evidence="1">
    <location>
        <begin position="59"/>
        <end position="87"/>
    </location>
</feature>
<dbReference type="InterPro" id="IPR029063">
    <property type="entry name" value="SAM-dependent_MTases_sf"/>
</dbReference>
<gene>
    <name evidence="2" type="ORF">TeGR_g13389</name>
</gene>
<accession>A0ABQ6MT65</accession>
<dbReference type="SUPFAM" id="SSF53335">
    <property type="entry name" value="S-adenosyl-L-methionine-dependent methyltransferases"/>
    <property type="match status" value="1"/>
</dbReference>
<evidence type="ECO:0008006" key="4">
    <source>
        <dbReference type="Google" id="ProtNLM"/>
    </source>
</evidence>
<proteinExistence type="predicted"/>
<dbReference type="EMBL" id="BRYB01003168">
    <property type="protein sequence ID" value="GMI31873.1"/>
    <property type="molecule type" value="Genomic_DNA"/>
</dbReference>
<dbReference type="Proteomes" id="UP001165060">
    <property type="component" value="Unassembled WGS sequence"/>
</dbReference>
<keyword evidence="3" id="KW-1185">Reference proteome</keyword>
<protein>
    <recommendedName>
        <fullName evidence="4">Class I SAM-dependent methyltransferase</fullName>
    </recommendedName>
</protein>
<reference evidence="2 3" key="1">
    <citation type="journal article" date="2023" name="Commun. Biol.">
        <title>Genome analysis of Parmales, the sister group of diatoms, reveals the evolutionary specialization of diatoms from phago-mixotrophs to photoautotrophs.</title>
        <authorList>
            <person name="Ban H."/>
            <person name="Sato S."/>
            <person name="Yoshikawa S."/>
            <person name="Yamada K."/>
            <person name="Nakamura Y."/>
            <person name="Ichinomiya M."/>
            <person name="Sato N."/>
            <person name="Blanc-Mathieu R."/>
            <person name="Endo H."/>
            <person name="Kuwata A."/>
            <person name="Ogata H."/>
        </authorList>
    </citation>
    <scope>NUCLEOTIDE SEQUENCE [LARGE SCALE GENOMIC DNA]</scope>
</reference>
<comment type="caution">
    <text evidence="2">The sequence shown here is derived from an EMBL/GenBank/DDBJ whole genome shotgun (WGS) entry which is preliminary data.</text>
</comment>